<feature type="transmembrane region" description="Helical" evidence="1">
    <location>
        <begin position="20"/>
        <end position="46"/>
    </location>
</feature>
<protein>
    <submittedName>
        <fullName evidence="2">Uncharacterized protein</fullName>
    </submittedName>
</protein>
<keyword evidence="1" id="KW-1133">Transmembrane helix</keyword>
<proteinExistence type="predicted"/>
<reference evidence="2 3" key="1">
    <citation type="journal article" date="2018" name="Nat. Ecol. Evol.">
        <title>Genomic signatures of mitonuclear coevolution across populations of Tigriopus californicus.</title>
        <authorList>
            <person name="Barreto F.S."/>
            <person name="Watson E.T."/>
            <person name="Lima T.G."/>
            <person name="Willett C.S."/>
            <person name="Edmands S."/>
            <person name="Li W."/>
            <person name="Burton R.S."/>
        </authorList>
    </citation>
    <scope>NUCLEOTIDE SEQUENCE [LARGE SCALE GENOMIC DNA]</scope>
    <source>
        <strain evidence="2 3">San Diego</strain>
    </source>
</reference>
<dbReference type="Proteomes" id="UP000318571">
    <property type="component" value="Chromosome 3"/>
</dbReference>
<dbReference type="AlphaFoldDB" id="A0A553P8G1"/>
<comment type="caution">
    <text evidence="2">The sequence shown here is derived from an EMBL/GenBank/DDBJ whole genome shotgun (WGS) entry which is preliminary data.</text>
</comment>
<evidence type="ECO:0000256" key="1">
    <source>
        <dbReference type="SAM" id="Phobius"/>
    </source>
</evidence>
<keyword evidence="3" id="KW-1185">Reference proteome</keyword>
<gene>
    <name evidence="2" type="ORF">TCAL_11344</name>
</gene>
<keyword evidence="1" id="KW-0812">Transmembrane</keyword>
<organism evidence="2 3">
    <name type="scientific">Tigriopus californicus</name>
    <name type="common">Marine copepod</name>
    <dbReference type="NCBI Taxonomy" id="6832"/>
    <lineage>
        <taxon>Eukaryota</taxon>
        <taxon>Metazoa</taxon>
        <taxon>Ecdysozoa</taxon>
        <taxon>Arthropoda</taxon>
        <taxon>Crustacea</taxon>
        <taxon>Multicrustacea</taxon>
        <taxon>Hexanauplia</taxon>
        <taxon>Copepoda</taxon>
        <taxon>Harpacticoida</taxon>
        <taxon>Harpacticidae</taxon>
        <taxon>Tigriopus</taxon>
    </lineage>
</organism>
<evidence type="ECO:0000313" key="3">
    <source>
        <dbReference type="Proteomes" id="UP000318571"/>
    </source>
</evidence>
<keyword evidence="1" id="KW-0472">Membrane</keyword>
<name>A0A553P8G1_TIGCA</name>
<accession>A0A553P8G1</accession>
<dbReference type="EMBL" id="VCGU01000007">
    <property type="protein sequence ID" value="TRY73959.1"/>
    <property type="molecule type" value="Genomic_DNA"/>
</dbReference>
<evidence type="ECO:0000313" key="2">
    <source>
        <dbReference type="EMBL" id="TRY73959.1"/>
    </source>
</evidence>
<sequence>MFVMPLLEVGLVLIQNMEKALLYFTLAVISGLFVSMSCLCGHWVALKLAPNEERNNFYVPTMNRGQVGSYVDRVMVDNAKFELQDREREMMIDRKLLKERNGSWVFVRETLV</sequence>